<keyword evidence="7" id="KW-0999">Mitochondrion inner membrane</keyword>
<dbReference type="Proteomes" id="UP001153269">
    <property type="component" value="Unassembled WGS sequence"/>
</dbReference>
<evidence type="ECO:0000256" key="3">
    <source>
        <dbReference type="ARBA" id="ARBA00013978"/>
    </source>
</evidence>
<keyword evidence="13" id="KW-1015">Disulfide bond</keyword>
<keyword evidence="6" id="KW-0479">Metal-binding</keyword>
<dbReference type="GO" id="GO:0046872">
    <property type="term" value="F:metal ion binding"/>
    <property type="evidence" value="ECO:0007669"/>
    <property type="project" value="UniProtKB-KW"/>
</dbReference>
<dbReference type="GO" id="GO:0015031">
    <property type="term" value="P:protein transport"/>
    <property type="evidence" value="ECO:0007669"/>
    <property type="project" value="UniProtKB-KW"/>
</dbReference>
<evidence type="ECO:0000256" key="2">
    <source>
        <dbReference type="ARBA" id="ARBA00006720"/>
    </source>
</evidence>
<feature type="domain" description="Tim10-like" evidence="17">
    <location>
        <begin position="102"/>
        <end position="162"/>
    </location>
</feature>
<dbReference type="Gene3D" id="1.10.287.810">
    <property type="entry name" value="Mitochondrial import inner membrane translocase subunit tim13 like domains"/>
    <property type="match status" value="1"/>
</dbReference>
<evidence type="ECO:0000256" key="11">
    <source>
        <dbReference type="ARBA" id="ARBA00023128"/>
    </source>
</evidence>
<dbReference type="AlphaFoldDB" id="A0A9N7Y870"/>
<sequence>MTLRPMSEPVNQLLTNWFDWFTHGPKRHEPLLLHCAIKWTIFVVAPYSPRSFPQSITSHEEQMSYISWPGGGGSRDLQPEEDFTPNTENSESIMAAQVTESDQIKQFKEFLGTYNKVTENCFMDCVKDFTTREVKPEETSCSESCLQKYLKMTQRISMRFQEYHIQQNEALAAKAGLLAPH</sequence>
<evidence type="ECO:0000256" key="8">
    <source>
        <dbReference type="ARBA" id="ARBA00022833"/>
    </source>
</evidence>
<evidence type="ECO:0000256" key="13">
    <source>
        <dbReference type="ARBA" id="ARBA00023157"/>
    </source>
</evidence>
<proteinExistence type="inferred from homology"/>
<evidence type="ECO:0000256" key="6">
    <source>
        <dbReference type="ARBA" id="ARBA00022723"/>
    </source>
</evidence>
<evidence type="ECO:0000313" key="19">
    <source>
        <dbReference type="Proteomes" id="UP001153269"/>
    </source>
</evidence>
<comment type="subcellular location">
    <subcellularLocation>
        <location evidence="1">Mitochondrion inner membrane</location>
        <topology evidence="1">Peripheral membrane protein</topology>
        <orientation evidence="1">Intermembrane side</orientation>
    </subcellularLocation>
</comment>
<dbReference type="EMBL" id="CADEAL010000201">
    <property type="protein sequence ID" value="CAB1416296.1"/>
    <property type="molecule type" value="Genomic_DNA"/>
</dbReference>
<protein>
    <recommendedName>
        <fullName evidence="3">Mitochondrial import inner membrane translocase subunit TIM9</fullName>
    </recommendedName>
    <alternativeName>
        <fullName evidence="4 16">mitochondrial import inner membrane translocase subunit Tim9</fullName>
    </alternativeName>
</protein>
<evidence type="ECO:0000256" key="10">
    <source>
        <dbReference type="ARBA" id="ARBA00023010"/>
    </source>
</evidence>
<evidence type="ECO:0000256" key="7">
    <source>
        <dbReference type="ARBA" id="ARBA00022792"/>
    </source>
</evidence>
<name>A0A9N7Y870_PLEPL</name>
<dbReference type="InterPro" id="IPR035427">
    <property type="entry name" value="Tim10-like_dom_sf"/>
</dbReference>
<evidence type="ECO:0000256" key="9">
    <source>
        <dbReference type="ARBA" id="ARBA00022927"/>
    </source>
</evidence>
<dbReference type="GO" id="GO:0005743">
    <property type="term" value="C:mitochondrial inner membrane"/>
    <property type="evidence" value="ECO:0007669"/>
    <property type="project" value="UniProtKB-SubCell"/>
</dbReference>
<evidence type="ECO:0000256" key="12">
    <source>
        <dbReference type="ARBA" id="ARBA00023136"/>
    </source>
</evidence>
<keyword evidence="19" id="KW-1185">Reference proteome</keyword>
<keyword evidence="11" id="KW-0496">Mitochondrion</keyword>
<organism evidence="18 19">
    <name type="scientific">Pleuronectes platessa</name>
    <name type="common">European plaice</name>
    <dbReference type="NCBI Taxonomy" id="8262"/>
    <lineage>
        <taxon>Eukaryota</taxon>
        <taxon>Metazoa</taxon>
        <taxon>Chordata</taxon>
        <taxon>Craniata</taxon>
        <taxon>Vertebrata</taxon>
        <taxon>Euteleostomi</taxon>
        <taxon>Actinopterygii</taxon>
        <taxon>Neopterygii</taxon>
        <taxon>Teleostei</taxon>
        <taxon>Neoteleostei</taxon>
        <taxon>Acanthomorphata</taxon>
        <taxon>Carangaria</taxon>
        <taxon>Pleuronectiformes</taxon>
        <taxon>Pleuronectoidei</taxon>
        <taxon>Pleuronectidae</taxon>
        <taxon>Pleuronectes</taxon>
    </lineage>
</organism>
<reference evidence="18" key="1">
    <citation type="submission" date="2020-03" db="EMBL/GenBank/DDBJ databases">
        <authorList>
            <person name="Weist P."/>
        </authorList>
    </citation>
    <scope>NUCLEOTIDE SEQUENCE</scope>
</reference>
<evidence type="ECO:0000256" key="4">
    <source>
        <dbReference type="ARBA" id="ARBA00014532"/>
    </source>
</evidence>
<keyword evidence="8" id="KW-0862">Zinc</keyword>
<evidence type="ECO:0000313" key="18">
    <source>
        <dbReference type="EMBL" id="CAB1416296.1"/>
    </source>
</evidence>
<gene>
    <name evidence="18" type="ORF">PLEPLA_LOCUS4087</name>
</gene>
<dbReference type="PANTHER" id="PTHR13172">
    <property type="entry name" value="MITOCHONDRIAL IMPORT INNER MEMBRANE TRANSLOCASE SUBUNIT TIM9B"/>
    <property type="match status" value="1"/>
</dbReference>
<comment type="similarity">
    <text evidence="2">Belongs to the small Tim family.</text>
</comment>
<dbReference type="GO" id="GO:0045039">
    <property type="term" value="P:protein insertion into mitochondrial inner membrane"/>
    <property type="evidence" value="ECO:0007669"/>
    <property type="project" value="UniProtKB-ARBA"/>
</dbReference>
<dbReference type="SUPFAM" id="SSF144122">
    <property type="entry name" value="Tim10-like"/>
    <property type="match status" value="1"/>
</dbReference>
<keyword evidence="5" id="KW-0813">Transport</keyword>
<evidence type="ECO:0000256" key="1">
    <source>
        <dbReference type="ARBA" id="ARBA00004137"/>
    </source>
</evidence>
<comment type="function">
    <text evidence="15">Mitochondrial intermembrane chaperone that participates in the import and insertion of multi-pass transmembrane proteins into the mitochondrial inner membrane. May also be required for the transfer of beta-barrel precursors from the TOM complex to the sorting and assembly machinery (SAM complex) of the outer membrane. Acts as a chaperone-like protein that protects the hydrophobic precursors from aggregation and guide them through the mitochondrial intermembrane space.</text>
</comment>
<dbReference type="InterPro" id="IPR050673">
    <property type="entry name" value="Mito_inner_translocase_sub"/>
</dbReference>
<accession>A0A9N7Y870</accession>
<dbReference type="GO" id="GO:0042719">
    <property type="term" value="C:mitochondrial intermembrane space chaperone complex"/>
    <property type="evidence" value="ECO:0007669"/>
    <property type="project" value="UniProtKB-ARBA"/>
</dbReference>
<evidence type="ECO:0000256" key="14">
    <source>
        <dbReference type="ARBA" id="ARBA00023186"/>
    </source>
</evidence>
<evidence type="ECO:0000259" key="17">
    <source>
        <dbReference type="Pfam" id="PF02953"/>
    </source>
</evidence>
<comment type="caution">
    <text evidence="18">The sequence shown here is derived from an EMBL/GenBank/DDBJ whole genome shotgun (WGS) entry which is preliminary data.</text>
</comment>
<keyword evidence="9" id="KW-0653">Protein transport</keyword>
<evidence type="ECO:0000256" key="5">
    <source>
        <dbReference type="ARBA" id="ARBA00022448"/>
    </source>
</evidence>
<dbReference type="FunFam" id="1.10.287.810:FF:000004">
    <property type="entry name" value="Mitochondrial import inner membrane translocase subunit Tim9"/>
    <property type="match status" value="1"/>
</dbReference>
<keyword evidence="12" id="KW-0472">Membrane</keyword>
<dbReference type="InterPro" id="IPR004217">
    <property type="entry name" value="Tim10-like"/>
</dbReference>
<keyword evidence="14" id="KW-0143">Chaperone</keyword>
<evidence type="ECO:0000256" key="16">
    <source>
        <dbReference type="ARBA" id="ARBA00070854"/>
    </source>
</evidence>
<keyword evidence="10" id="KW-0811">Translocation</keyword>
<evidence type="ECO:0000256" key="15">
    <source>
        <dbReference type="ARBA" id="ARBA00025311"/>
    </source>
</evidence>
<dbReference type="Pfam" id="PF02953">
    <property type="entry name" value="zf-Tim10_DDP"/>
    <property type="match status" value="1"/>
</dbReference>